<dbReference type="AlphaFoldDB" id="A0A5Y2Q2C8"/>
<comment type="caution">
    <text evidence="1">The sequence shown here is derived from an EMBL/GenBank/DDBJ whole genome shotgun (WGS) entry which is preliminary data.</text>
</comment>
<protein>
    <submittedName>
        <fullName evidence="1">Uncharacterized protein</fullName>
    </submittedName>
</protein>
<accession>A0A5Y2Q2C8</accession>
<sequence length="78" mass="9151">MHTQIKGLSFVKPILNVDKDKNHCLSMVKSIHNERLFANHLEFTVRRQYYNASFFSRPLTRSLPPWAAADPDRRLNNP</sequence>
<evidence type="ECO:0000313" key="1">
    <source>
        <dbReference type="EMBL" id="ECF4709625.1"/>
    </source>
</evidence>
<reference evidence="1" key="1">
    <citation type="submission" date="2019-06" db="EMBL/GenBank/DDBJ databases">
        <authorList>
            <consortium name="NARMS: The National Antimicrobial Resistance Monitoring System"/>
        </authorList>
    </citation>
    <scope>NUCLEOTIDE SEQUENCE</scope>
    <source>
        <strain evidence="1">FSIS11922028</strain>
    </source>
</reference>
<proteinExistence type="predicted"/>
<organism evidence="1">
    <name type="scientific">Salmonella enterica</name>
    <name type="common">Salmonella choleraesuis</name>
    <dbReference type="NCBI Taxonomy" id="28901"/>
    <lineage>
        <taxon>Bacteria</taxon>
        <taxon>Pseudomonadati</taxon>
        <taxon>Pseudomonadota</taxon>
        <taxon>Gammaproteobacteria</taxon>
        <taxon>Enterobacterales</taxon>
        <taxon>Enterobacteriaceae</taxon>
        <taxon>Salmonella</taxon>
    </lineage>
</organism>
<name>A0A5Y2Q2C8_SALER</name>
<gene>
    <name evidence="1" type="ORF">FK359_05280</name>
</gene>
<dbReference type="EMBL" id="AAILHG010000007">
    <property type="protein sequence ID" value="ECF4709625.1"/>
    <property type="molecule type" value="Genomic_DNA"/>
</dbReference>